<dbReference type="GO" id="GO:0016740">
    <property type="term" value="F:transferase activity"/>
    <property type="evidence" value="ECO:0007669"/>
    <property type="project" value="InterPro"/>
</dbReference>
<dbReference type="Gene3D" id="3.30.70.250">
    <property type="entry name" value="Malonyl-CoA ACP transacylase, ACP-binding"/>
    <property type="match status" value="1"/>
</dbReference>
<sequence>MEKGERYEVETPASVQEQAVLPDLQVLGGTRVGFNSGDAAYDTQQEYRTVHVFVPARQLGTKHGGADNMPFEVSLTDMQLSVCVRDQGLYFQGLLWKPVASCTSEWADQELHITLQKAEDSVGMWPHIFQQLDSREGAAPGTPELYAEEAPIRVAAIQAEKQAQHAEFEEAVGNQLGEATAAAAQVAFLFPGQGSQYVGMLQSCKELPSVQKMLAVAKQVLGYDLLEVCMSGPKAKLDDTRFAQPAVFVAGLAAIEKLKAEGGGSAILQASACAGLSSGEYTALVFAGALSFEDALKVVKVRAEAMAKAAKSGDPQGMVSILGMEDDDLYSLCFMAIGQHPGQTCQVASLLYSKCRVISGHRELVTKVAALARDQFGARTVPISASGAFHSVLMTAAQEALTKVLASISFQEPRMPVYSNVTGQPFKNAAEIPKLLADQLCLPVQWEQTLNGLIREGWTSLYELGPGVQIKSMCRRVNEAVSSSMHSIEV</sequence>
<protein>
    <recommendedName>
        <fullName evidence="1">Malonyl-CoA:ACP transacylase (MAT) domain-containing protein</fullName>
    </recommendedName>
</protein>
<dbReference type="Gene3D" id="3.40.366.10">
    <property type="entry name" value="Malonyl-Coenzyme A Acyl Carrier Protein, domain 2"/>
    <property type="match status" value="1"/>
</dbReference>
<name>A0AAW1PSL2_9CHLO</name>
<gene>
    <name evidence="2" type="ORF">WJX72_004228</name>
</gene>
<dbReference type="EMBL" id="JALJOR010000008">
    <property type="protein sequence ID" value="KAK9812815.1"/>
    <property type="molecule type" value="Genomic_DNA"/>
</dbReference>
<accession>A0AAW1PSL2</accession>
<evidence type="ECO:0000313" key="3">
    <source>
        <dbReference type="Proteomes" id="UP001489004"/>
    </source>
</evidence>
<dbReference type="InterPro" id="IPR001227">
    <property type="entry name" value="Ac_transferase_dom_sf"/>
</dbReference>
<dbReference type="Gene3D" id="2.60.40.790">
    <property type="match status" value="1"/>
</dbReference>
<feature type="domain" description="Malonyl-CoA:ACP transacylase (MAT)" evidence="1">
    <location>
        <begin position="189"/>
        <end position="488"/>
    </location>
</feature>
<evidence type="ECO:0000259" key="1">
    <source>
        <dbReference type="SMART" id="SM00827"/>
    </source>
</evidence>
<organism evidence="2 3">
    <name type="scientific">[Myrmecia] bisecta</name>
    <dbReference type="NCBI Taxonomy" id="41462"/>
    <lineage>
        <taxon>Eukaryota</taxon>
        <taxon>Viridiplantae</taxon>
        <taxon>Chlorophyta</taxon>
        <taxon>core chlorophytes</taxon>
        <taxon>Trebouxiophyceae</taxon>
        <taxon>Trebouxiales</taxon>
        <taxon>Trebouxiaceae</taxon>
        <taxon>Myrmecia</taxon>
    </lineage>
</organism>
<dbReference type="Pfam" id="PF00698">
    <property type="entry name" value="Acyl_transf_1"/>
    <property type="match status" value="1"/>
</dbReference>
<dbReference type="AlphaFoldDB" id="A0AAW1PSL2"/>
<dbReference type="InterPro" id="IPR008978">
    <property type="entry name" value="HSP20-like_chaperone"/>
</dbReference>
<dbReference type="PANTHER" id="PTHR47170:SF2">
    <property type="entry name" value="MALONYL-COA:ACP TRANSACYLASE (MAT) DOMAIN-CONTAINING PROTEIN"/>
    <property type="match status" value="1"/>
</dbReference>
<dbReference type="SUPFAM" id="SSF49764">
    <property type="entry name" value="HSP20-like chaperones"/>
    <property type="match status" value="1"/>
</dbReference>
<dbReference type="InterPro" id="IPR052760">
    <property type="entry name" value="Mitochondrial_malonyltrans"/>
</dbReference>
<dbReference type="SMART" id="SM00827">
    <property type="entry name" value="PKS_AT"/>
    <property type="match status" value="1"/>
</dbReference>
<dbReference type="SUPFAM" id="SSF52151">
    <property type="entry name" value="FabD/lysophospholipase-like"/>
    <property type="match status" value="1"/>
</dbReference>
<comment type="caution">
    <text evidence="2">The sequence shown here is derived from an EMBL/GenBank/DDBJ whole genome shotgun (WGS) entry which is preliminary data.</text>
</comment>
<dbReference type="InterPro" id="IPR014043">
    <property type="entry name" value="Acyl_transferase_dom"/>
</dbReference>
<keyword evidence="3" id="KW-1185">Reference proteome</keyword>
<proteinExistence type="predicted"/>
<dbReference type="InterPro" id="IPR016035">
    <property type="entry name" value="Acyl_Trfase/lysoPLipase"/>
</dbReference>
<dbReference type="Proteomes" id="UP001489004">
    <property type="component" value="Unassembled WGS sequence"/>
</dbReference>
<evidence type="ECO:0000313" key="2">
    <source>
        <dbReference type="EMBL" id="KAK9812815.1"/>
    </source>
</evidence>
<dbReference type="PANTHER" id="PTHR47170">
    <property type="entry name" value="MALONYL-COA ACP TRANSACYLASE, ACP-BINDING"/>
    <property type="match status" value="1"/>
</dbReference>
<reference evidence="2 3" key="1">
    <citation type="journal article" date="2024" name="Nat. Commun.">
        <title>Phylogenomics reveals the evolutionary origins of lichenization in chlorophyte algae.</title>
        <authorList>
            <person name="Puginier C."/>
            <person name="Libourel C."/>
            <person name="Otte J."/>
            <person name="Skaloud P."/>
            <person name="Haon M."/>
            <person name="Grisel S."/>
            <person name="Petersen M."/>
            <person name="Berrin J.G."/>
            <person name="Delaux P.M."/>
            <person name="Dal Grande F."/>
            <person name="Keller J."/>
        </authorList>
    </citation>
    <scope>NUCLEOTIDE SEQUENCE [LARGE SCALE GENOMIC DNA]</scope>
    <source>
        <strain evidence="2 3">SAG 2043</strain>
    </source>
</reference>